<evidence type="ECO:0000256" key="12">
    <source>
        <dbReference type="RuleBase" id="RU003784"/>
    </source>
</evidence>
<keyword evidence="5 10" id="KW-0819">tRNA processing</keyword>
<reference evidence="14 15" key="1">
    <citation type="journal article" date="2016" name="Nat. Commun.">
        <title>Thousands of microbial genomes shed light on interconnected biogeochemical processes in an aquifer system.</title>
        <authorList>
            <person name="Anantharaman K."/>
            <person name="Brown C.T."/>
            <person name="Hug L.A."/>
            <person name="Sharon I."/>
            <person name="Castelle C.J."/>
            <person name="Probst A.J."/>
            <person name="Thomas B.C."/>
            <person name="Singh A."/>
            <person name="Wilkins M.J."/>
            <person name="Karaoz U."/>
            <person name="Brodie E.L."/>
            <person name="Williams K.H."/>
            <person name="Hubbard S.S."/>
            <person name="Banfield J.F."/>
        </authorList>
    </citation>
    <scope>NUCLEOTIDE SEQUENCE [LARGE SCALE GENOMIC DNA]</scope>
</reference>
<dbReference type="InterPro" id="IPR027417">
    <property type="entry name" value="P-loop_NTPase"/>
</dbReference>
<dbReference type="GO" id="GO:0005524">
    <property type="term" value="F:ATP binding"/>
    <property type="evidence" value="ECO:0007669"/>
    <property type="project" value="UniProtKB-UniRule"/>
</dbReference>
<evidence type="ECO:0000313" key="15">
    <source>
        <dbReference type="Proteomes" id="UP000177751"/>
    </source>
</evidence>
<comment type="function">
    <text evidence="2 10 12">Catalyzes the transfer of a dimethylallyl group onto the adenine at position 37 in tRNAs that read codons beginning with uridine, leading to the formation of N6-(dimethylallyl)adenosine (i(6)A).</text>
</comment>
<comment type="subunit">
    <text evidence="10">Monomer.</text>
</comment>
<dbReference type="Gene3D" id="3.40.50.300">
    <property type="entry name" value="P-loop containing nucleotide triphosphate hydrolases"/>
    <property type="match status" value="1"/>
</dbReference>
<evidence type="ECO:0000256" key="1">
    <source>
        <dbReference type="ARBA" id="ARBA00001946"/>
    </source>
</evidence>
<dbReference type="Proteomes" id="UP000177751">
    <property type="component" value="Unassembled WGS sequence"/>
</dbReference>
<dbReference type="PANTHER" id="PTHR11088:SF60">
    <property type="entry name" value="TRNA DIMETHYLALLYLTRANSFERASE"/>
    <property type="match status" value="1"/>
</dbReference>
<proteinExistence type="inferred from homology"/>
<dbReference type="InterPro" id="IPR018022">
    <property type="entry name" value="IPT"/>
</dbReference>
<evidence type="ECO:0000313" key="14">
    <source>
        <dbReference type="EMBL" id="OGZ83554.1"/>
    </source>
</evidence>
<evidence type="ECO:0000256" key="5">
    <source>
        <dbReference type="ARBA" id="ARBA00022694"/>
    </source>
</evidence>
<comment type="caution">
    <text evidence="10">Lacks conserved residue(s) required for the propagation of feature annotation.</text>
</comment>
<evidence type="ECO:0000256" key="6">
    <source>
        <dbReference type="ARBA" id="ARBA00022741"/>
    </source>
</evidence>
<dbReference type="STRING" id="1802229.A2401_03545"/>
<name>A0A1G2J8Z4_9BACT</name>
<evidence type="ECO:0000256" key="7">
    <source>
        <dbReference type="ARBA" id="ARBA00022840"/>
    </source>
</evidence>
<feature type="site" description="Interaction with substrate tRNA" evidence="10">
    <location>
        <position position="116"/>
    </location>
</feature>
<feature type="binding site" evidence="10">
    <location>
        <begin position="15"/>
        <end position="22"/>
    </location>
    <ligand>
        <name>ATP</name>
        <dbReference type="ChEBI" id="CHEBI:30616"/>
    </ligand>
</feature>
<dbReference type="AlphaFoldDB" id="A0A1G2J8Z4"/>
<dbReference type="PANTHER" id="PTHR11088">
    <property type="entry name" value="TRNA DIMETHYLALLYLTRANSFERASE"/>
    <property type="match status" value="1"/>
</dbReference>
<dbReference type="EMBL" id="MHPP01000032">
    <property type="protein sequence ID" value="OGZ83554.1"/>
    <property type="molecule type" value="Genomic_DNA"/>
</dbReference>
<accession>A0A1G2J8Z4</accession>
<evidence type="ECO:0000256" key="11">
    <source>
        <dbReference type="RuleBase" id="RU003783"/>
    </source>
</evidence>
<comment type="cofactor">
    <cofactor evidence="1 10">
        <name>Mg(2+)</name>
        <dbReference type="ChEBI" id="CHEBI:18420"/>
    </cofactor>
</comment>
<evidence type="ECO:0000256" key="2">
    <source>
        <dbReference type="ARBA" id="ARBA00003213"/>
    </source>
</evidence>
<keyword evidence="7 10" id="KW-0067">ATP-binding</keyword>
<dbReference type="GO" id="GO:0006400">
    <property type="term" value="P:tRNA modification"/>
    <property type="evidence" value="ECO:0007669"/>
    <property type="project" value="TreeGrafter"/>
</dbReference>
<evidence type="ECO:0000256" key="10">
    <source>
        <dbReference type="HAMAP-Rule" id="MF_00185"/>
    </source>
</evidence>
<dbReference type="SUPFAM" id="SSF52540">
    <property type="entry name" value="P-loop containing nucleoside triphosphate hydrolases"/>
    <property type="match status" value="1"/>
</dbReference>
<protein>
    <recommendedName>
        <fullName evidence="10">tRNA dimethylallyltransferase</fullName>
        <ecNumber evidence="10">2.5.1.75</ecNumber>
    </recommendedName>
    <alternativeName>
        <fullName evidence="10">Dimethylallyl diphosphate:tRNA dimethylallyltransferase</fullName>
        <shortName evidence="10">DMAPP:tRNA dimethylallyltransferase</shortName>
        <shortName evidence="10">DMATase</shortName>
    </alternativeName>
    <alternativeName>
        <fullName evidence="10">Isopentenyl-diphosphate:tRNA isopentenyltransferase</fullName>
        <shortName evidence="10">IPP transferase</shortName>
        <shortName evidence="10">IPPT</shortName>
        <shortName evidence="10">IPTase</shortName>
    </alternativeName>
</protein>
<organism evidence="14 15">
    <name type="scientific">Candidatus Staskawiczbacteria bacterium RIFOXYC1_FULL_38_18</name>
    <dbReference type="NCBI Taxonomy" id="1802229"/>
    <lineage>
        <taxon>Bacteria</taxon>
        <taxon>Candidatus Staskawicziibacteriota</taxon>
    </lineage>
</organism>
<comment type="similarity">
    <text evidence="3 10 13">Belongs to the IPP transferase family.</text>
</comment>
<evidence type="ECO:0000256" key="3">
    <source>
        <dbReference type="ARBA" id="ARBA00005842"/>
    </source>
</evidence>
<dbReference type="Pfam" id="PF01715">
    <property type="entry name" value="IPPT"/>
    <property type="match status" value="1"/>
</dbReference>
<evidence type="ECO:0000256" key="8">
    <source>
        <dbReference type="ARBA" id="ARBA00022842"/>
    </source>
</evidence>
<dbReference type="InterPro" id="IPR039657">
    <property type="entry name" value="Dimethylallyltransferase"/>
</dbReference>
<evidence type="ECO:0000256" key="9">
    <source>
        <dbReference type="ARBA" id="ARBA00049563"/>
    </source>
</evidence>
<dbReference type="NCBIfam" id="TIGR00174">
    <property type="entry name" value="miaA"/>
    <property type="match status" value="1"/>
</dbReference>
<feature type="site" description="Interaction with substrate tRNA" evidence="10">
    <location>
        <position position="139"/>
    </location>
</feature>
<sequence length="311" mass="35537">MSTASTKNKLVVILGPTASGKSDLAVKLALRLRSGRNKFGIEGAEIISADSRQVYKGLDIGSGKITKKEMQGISHWLLDVANPKRRFTLAQYQKLALKAIKNIQKRGKLPIIVGGTGFYIQSVVDGIVIPEVKPDWKLRKKLEKLGVGGMFKKLKKLDPKRAKNIDAKNPRRLVRALEIVLKTGKPVQKSGRLTSQFSILQIGIKKSPGELKKNIHKRLAKRLKKNAMINEVKKLHRALSWKRLEEFGLEYRFVAQYLQNKISKEQMIEKIQKESEHFAKRQMTWFQRDKRIIWISGSHKAKQRIDIFLNK</sequence>
<feature type="region of interest" description="Interaction with substrate tRNA" evidence="10">
    <location>
        <begin position="50"/>
        <end position="53"/>
    </location>
</feature>
<comment type="catalytic activity">
    <reaction evidence="9 10 11">
        <text>adenosine(37) in tRNA + dimethylallyl diphosphate = N(6)-dimethylallyladenosine(37) in tRNA + diphosphate</text>
        <dbReference type="Rhea" id="RHEA:26482"/>
        <dbReference type="Rhea" id="RHEA-COMP:10162"/>
        <dbReference type="Rhea" id="RHEA-COMP:10375"/>
        <dbReference type="ChEBI" id="CHEBI:33019"/>
        <dbReference type="ChEBI" id="CHEBI:57623"/>
        <dbReference type="ChEBI" id="CHEBI:74411"/>
        <dbReference type="ChEBI" id="CHEBI:74415"/>
        <dbReference type="EC" id="2.5.1.75"/>
    </reaction>
</comment>
<comment type="caution">
    <text evidence="14">The sequence shown here is derived from an EMBL/GenBank/DDBJ whole genome shotgun (WGS) entry which is preliminary data.</text>
</comment>
<evidence type="ECO:0000256" key="13">
    <source>
        <dbReference type="RuleBase" id="RU003785"/>
    </source>
</evidence>
<keyword evidence="4 10" id="KW-0808">Transferase</keyword>
<feature type="binding site" evidence="10">
    <location>
        <begin position="17"/>
        <end position="22"/>
    </location>
    <ligand>
        <name>substrate</name>
    </ligand>
</feature>
<gene>
    <name evidence="10" type="primary">miaA</name>
    <name evidence="14" type="ORF">A2401_03545</name>
</gene>
<keyword evidence="6 10" id="KW-0547">Nucleotide-binding</keyword>
<evidence type="ECO:0000256" key="4">
    <source>
        <dbReference type="ARBA" id="ARBA00022679"/>
    </source>
</evidence>
<dbReference type="GO" id="GO:0052381">
    <property type="term" value="F:tRNA dimethylallyltransferase activity"/>
    <property type="evidence" value="ECO:0007669"/>
    <property type="project" value="UniProtKB-UniRule"/>
</dbReference>
<keyword evidence="8 10" id="KW-0460">Magnesium</keyword>
<dbReference type="HAMAP" id="MF_00185">
    <property type="entry name" value="IPP_trans"/>
    <property type="match status" value="1"/>
</dbReference>
<dbReference type="EC" id="2.5.1.75" evidence="10"/>
<dbReference type="Gene3D" id="1.10.20.140">
    <property type="match status" value="1"/>
</dbReference>